<feature type="domain" description="DUF4123" evidence="1">
    <location>
        <begin position="39"/>
        <end position="132"/>
    </location>
</feature>
<evidence type="ECO:0000259" key="1">
    <source>
        <dbReference type="Pfam" id="PF13503"/>
    </source>
</evidence>
<dbReference type="EMBL" id="JARXRM010000020">
    <property type="protein sequence ID" value="MDH5822331.1"/>
    <property type="molecule type" value="Genomic_DNA"/>
</dbReference>
<gene>
    <name evidence="2" type="ORF">QFW77_04910</name>
</gene>
<dbReference type="Pfam" id="PF13503">
    <property type="entry name" value="DUF4123"/>
    <property type="match status" value="1"/>
</dbReference>
<dbReference type="RefSeq" id="WP_280573229.1">
    <property type="nucleotide sequence ID" value="NZ_JARXRM010000020.1"/>
</dbReference>
<reference evidence="2 3" key="1">
    <citation type="submission" date="2023-04" db="EMBL/GenBank/DDBJ databases">
        <title>Luteimonas endophyticus RD2P54.</title>
        <authorList>
            <person name="Sun J.-Q."/>
        </authorList>
    </citation>
    <scope>NUCLEOTIDE SEQUENCE [LARGE SCALE GENOMIC DNA]</scope>
    <source>
        <strain evidence="2 3">RD2P54</strain>
    </source>
</reference>
<sequence length="286" mass="32656">MGGLWHRQLLAQDYALINPLQVDSELWSDLPVVPLVPKGFETQAHLMPRLLELKAMPEDARLQLLDRVSDQQRHSRFPYFSALFVATPPLEKVVMRLSSRLAIRGPDQSKALLRYYDPRVFHHLRWLLQEDQLGFLLLGIDSWSWRDVGGQWQQYRCSGTPTRSELRLTAEQWDDLQRLGLLNRCLQQIASSDPARASTAVIAQAANALLKAAFERHALSDSADRCLYAEQGIRFHSKIHHHPAMVERLDRAREGIISYVGACRDLDDAALQRFAEDLHQPQGLSP</sequence>
<evidence type="ECO:0000313" key="2">
    <source>
        <dbReference type="EMBL" id="MDH5822331.1"/>
    </source>
</evidence>
<protein>
    <submittedName>
        <fullName evidence="2">DUF4123 domain-containing protein</fullName>
    </submittedName>
</protein>
<dbReference type="Proteomes" id="UP001156940">
    <property type="component" value="Unassembled WGS sequence"/>
</dbReference>
<name>A0ABT6J671_9GAMM</name>
<organism evidence="2 3">
    <name type="scientific">Luteimonas endophytica</name>
    <dbReference type="NCBI Taxonomy" id="3042023"/>
    <lineage>
        <taxon>Bacteria</taxon>
        <taxon>Pseudomonadati</taxon>
        <taxon>Pseudomonadota</taxon>
        <taxon>Gammaproteobacteria</taxon>
        <taxon>Lysobacterales</taxon>
        <taxon>Lysobacteraceae</taxon>
        <taxon>Luteimonas</taxon>
    </lineage>
</organism>
<accession>A0ABT6J671</accession>
<keyword evidence="3" id="KW-1185">Reference proteome</keyword>
<dbReference type="InterPro" id="IPR025391">
    <property type="entry name" value="DUF4123"/>
</dbReference>
<comment type="caution">
    <text evidence="2">The sequence shown here is derived from an EMBL/GenBank/DDBJ whole genome shotgun (WGS) entry which is preliminary data.</text>
</comment>
<evidence type="ECO:0000313" key="3">
    <source>
        <dbReference type="Proteomes" id="UP001156940"/>
    </source>
</evidence>
<proteinExistence type="predicted"/>